<name>A0A0F9M2Y7_9ZZZZ</name>
<evidence type="ECO:0000313" key="1">
    <source>
        <dbReference type="EMBL" id="KKM63622.1"/>
    </source>
</evidence>
<accession>A0A0F9M2Y7</accession>
<dbReference type="AlphaFoldDB" id="A0A0F9M2Y7"/>
<reference evidence="1" key="1">
    <citation type="journal article" date="2015" name="Nature">
        <title>Complex archaea that bridge the gap between prokaryotes and eukaryotes.</title>
        <authorList>
            <person name="Spang A."/>
            <person name="Saw J.H."/>
            <person name="Jorgensen S.L."/>
            <person name="Zaremba-Niedzwiedzka K."/>
            <person name="Martijn J."/>
            <person name="Lind A.E."/>
            <person name="van Eijk R."/>
            <person name="Schleper C."/>
            <person name="Guy L."/>
            <person name="Ettema T.J."/>
        </authorList>
    </citation>
    <scope>NUCLEOTIDE SEQUENCE</scope>
</reference>
<gene>
    <name evidence="1" type="ORF">LCGC14_1509620</name>
</gene>
<comment type="caution">
    <text evidence="1">The sequence shown here is derived from an EMBL/GenBank/DDBJ whole genome shotgun (WGS) entry which is preliminary data.</text>
</comment>
<proteinExistence type="predicted"/>
<protein>
    <submittedName>
        <fullName evidence="1">Uncharacterized protein</fullName>
    </submittedName>
</protein>
<dbReference type="EMBL" id="LAZR01011064">
    <property type="protein sequence ID" value="KKM63622.1"/>
    <property type="molecule type" value="Genomic_DNA"/>
</dbReference>
<sequence>MSAETPGDRGWRQANEDQRFVDEWRRSDGVAVYLTEHTPGGCWQIGIPYVGVGDGWMHVSTSPDGFFGYTAEVAMQNADELWPLGFFNTGQRCTCPVRVGNANSDVNTVWCQKCKLLI</sequence>
<organism evidence="1">
    <name type="scientific">marine sediment metagenome</name>
    <dbReference type="NCBI Taxonomy" id="412755"/>
    <lineage>
        <taxon>unclassified sequences</taxon>
        <taxon>metagenomes</taxon>
        <taxon>ecological metagenomes</taxon>
    </lineage>
</organism>